<dbReference type="AlphaFoldDB" id="A0A226BVA5"/>
<dbReference type="OrthoDB" id="9794241at2"/>
<keyword evidence="2" id="KW-1185">Reference proteome</keyword>
<evidence type="ECO:0000313" key="1">
    <source>
        <dbReference type="EMBL" id="OWZ82811.1"/>
    </source>
</evidence>
<dbReference type="Proteomes" id="UP000214588">
    <property type="component" value="Unassembled WGS sequence"/>
</dbReference>
<dbReference type="RefSeq" id="WP_089024480.1">
    <property type="nucleotide sequence ID" value="NZ_NIQC01000040.1"/>
</dbReference>
<accession>A0A226BVA5</accession>
<reference evidence="1 2" key="1">
    <citation type="submission" date="2017-06" db="EMBL/GenBank/DDBJ databases">
        <title>Draft Genome Sequence of Natranaerobius trueperi halophilic, alkalithermophilic bacteria from soda lakes.</title>
        <authorList>
            <person name="Zhao B."/>
        </authorList>
    </citation>
    <scope>NUCLEOTIDE SEQUENCE [LARGE SCALE GENOMIC DNA]</scope>
    <source>
        <strain evidence="1 2">DSM 18760</strain>
    </source>
</reference>
<name>A0A226BVA5_9FIRM</name>
<evidence type="ECO:0000313" key="2">
    <source>
        <dbReference type="Proteomes" id="UP000214588"/>
    </source>
</evidence>
<dbReference type="EMBL" id="NIQC01000040">
    <property type="protein sequence ID" value="OWZ82811.1"/>
    <property type="molecule type" value="Genomic_DNA"/>
</dbReference>
<comment type="caution">
    <text evidence="1">The sequence shown here is derived from an EMBL/GenBank/DDBJ whole genome shotgun (WGS) entry which is preliminary data.</text>
</comment>
<organism evidence="1 2">
    <name type="scientific">Natranaerobius trueperi</name>
    <dbReference type="NCBI Taxonomy" id="759412"/>
    <lineage>
        <taxon>Bacteria</taxon>
        <taxon>Bacillati</taxon>
        <taxon>Bacillota</taxon>
        <taxon>Clostridia</taxon>
        <taxon>Natranaerobiales</taxon>
        <taxon>Natranaerobiaceae</taxon>
        <taxon>Natranaerobius</taxon>
    </lineage>
</organism>
<protein>
    <submittedName>
        <fullName evidence="1">Uncharacterized protein</fullName>
    </submittedName>
</protein>
<gene>
    <name evidence="1" type="ORF">CDO51_12070</name>
</gene>
<sequence>MLSLFILIILFLPACKSLTEDEVHKWAQGNLEELNDYHLKGKLKIRDIDHDKLREYEIEERFLNPDKLRVDIFSENIEDQQIFITEKEEVSIFHMGLQEHYKIPRGELPNKLSFLFYEVIEVLANEETDVEVEQKDSNYLLTVNYNQKGIQYFQLELDNGLKPVKLKLYREVDRPPYAEVKYKKATLDKSTVTVDDFDEKLLKMAFKSHFKPSCQLQTFDKEDFSELSISFEPYLPKTTDYDLKSTHVCEVTNWVSMGFLKGNDTKENIILIQNKLDDDKSEFKSISELHDYEYIKYEEQELLYLDDKNFNMVTWMQTSQLRLIIISPKGLDKILEFVSSIK</sequence>
<proteinExistence type="predicted"/>